<keyword evidence="2" id="KW-1185">Reference proteome</keyword>
<proteinExistence type="predicted"/>
<dbReference type="EMBL" id="BPLR01007867">
    <property type="protein sequence ID" value="GIY20317.1"/>
    <property type="molecule type" value="Genomic_DNA"/>
</dbReference>
<reference evidence="1 2" key="1">
    <citation type="submission" date="2021-06" db="EMBL/GenBank/DDBJ databases">
        <title>Caerostris extrusa draft genome.</title>
        <authorList>
            <person name="Kono N."/>
            <person name="Arakawa K."/>
        </authorList>
    </citation>
    <scope>NUCLEOTIDE SEQUENCE [LARGE SCALE GENOMIC DNA]</scope>
</reference>
<name>A0AAV4RG58_CAEEX</name>
<protein>
    <submittedName>
        <fullName evidence="1">Uncharacterized protein</fullName>
    </submittedName>
</protein>
<evidence type="ECO:0000313" key="2">
    <source>
        <dbReference type="Proteomes" id="UP001054945"/>
    </source>
</evidence>
<gene>
    <name evidence="1" type="ORF">CEXT_600001</name>
</gene>
<dbReference type="AlphaFoldDB" id="A0AAV4RG58"/>
<organism evidence="1 2">
    <name type="scientific">Caerostris extrusa</name>
    <name type="common">Bark spider</name>
    <name type="synonym">Caerostris bankana</name>
    <dbReference type="NCBI Taxonomy" id="172846"/>
    <lineage>
        <taxon>Eukaryota</taxon>
        <taxon>Metazoa</taxon>
        <taxon>Ecdysozoa</taxon>
        <taxon>Arthropoda</taxon>
        <taxon>Chelicerata</taxon>
        <taxon>Arachnida</taxon>
        <taxon>Araneae</taxon>
        <taxon>Araneomorphae</taxon>
        <taxon>Entelegynae</taxon>
        <taxon>Araneoidea</taxon>
        <taxon>Araneidae</taxon>
        <taxon>Caerostris</taxon>
    </lineage>
</organism>
<evidence type="ECO:0000313" key="1">
    <source>
        <dbReference type="EMBL" id="GIY20317.1"/>
    </source>
</evidence>
<comment type="caution">
    <text evidence="1">The sequence shown here is derived from an EMBL/GenBank/DDBJ whole genome shotgun (WGS) entry which is preliminary data.</text>
</comment>
<sequence>MRFRIPLPGSAKKILLWKKFRLGSLAQNCLWEANGNEMLCANTIESRWSSLGLVALPLNDHGDSKAVWRHIVTFSDVWK</sequence>
<dbReference type="Proteomes" id="UP001054945">
    <property type="component" value="Unassembled WGS sequence"/>
</dbReference>
<accession>A0AAV4RG58</accession>